<accession>A0A7Y9R2S2</accession>
<feature type="compositionally biased region" description="Low complexity" evidence="1">
    <location>
        <begin position="38"/>
        <end position="50"/>
    </location>
</feature>
<reference evidence="3 4" key="1">
    <citation type="submission" date="2020-07" db="EMBL/GenBank/DDBJ databases">
        <title>Genomic Encyclopedia of Archaeal and Bacterial Type Strains, Phase II (KMG-II): from individual species to whole genera.</title>
        <authorList>
            <person name="Goeker M."/>
        </authorList>
    </citation>
    <scope>NUCLEOTIDE SEQUENCE [LARGE SCALE GENOMIC DNA]</scope>
    <source>
        <strain evidence="3 4">DSM 21226</strain>
    </source>
</reference>
<dbReference type="AlphaFoldDB" id="A0A7Y9R2S2"/>
<dbReference type="RefSeq" id="WP_179635097.1">
    <property type="nucleotide sequence ID" value="NZ_JACCFH010000001.1"/>
</dbReference>
<evidence type="ECO:0000313" key="3">
    <source>
        <dbReference type="EMBL" id="NYG34463.1"/>
    </source>
</evidence>
<gene>
    <name evidence="3" type="ORF">BDD16_003449</name>
</gene>
<name>A0A7Y9R2S2_9BURK</name>
<feature type="region of interest" description="Disordered" evidence="1">
    <location>
        <begin position="34"/>
        <end position="54"/>
    </location>
</feature>
<sequence length="180" mass="19188">MELGTASILVQLLLIFVLVALFAGRRRIRLHRERRDTTPGAATPAATPWPSMRSAAPAVPPAPVLVELPVAMRRTPVQGVSSRVSEELLPPCFADTCADWAQVDPVPGKAPGQVPDTRFSLADWSAPTDRVALDSALDSAGLDWALEARVESPRAMRPVPVRTGGAPMSCTIAPQVHQCA</sequence>
<evidence type="ECO:0000256" key="2">
    <source>
        <dbReference type="SAM" id="Phobius"/>
    </source>
</evidence>
<dbReference type="Proteomes" id="UP000518288">
    <property type="component" value="Unassembled WGS sequence"/>
</dbReference>
<organism evidence="3 4">
    <name type="scientific">Sphaerotilus montanus</name>
    <dbReference type="NCBI Taxonomy" id="522889"/>
    <lineage>
        <taxon>Bacteria</taxon>
        <taxon>Pseudomonadati</taxon>
        <taxon>Pseudomonadota</taxon>
        <taxon>Betaproteobacteria</taxon>
        <taxon>Burkholderiales</taxon>
        <taxon>Sphaerotilaceae</taxon>
        <taxon>Sphaerotilus</taxon>
    </lineage>
</organism>
<proteinExistence type="predicted"/>
<keyword evidence="2" id="KW-1133">Transmembrane helix</keyword>
<keyword evidence="2" id="KW-0472">Membrane</keyword>
<feature type="transmembrane region" description="Helical" evidence="2">
    <location>
        <begin position="6"/>
        <end position="24"/>
    </location>
</feature>
<dbReference type="EMBL" id="JACCFH010000001">
    <property type="protein sequence ID" value="NYG34463.1"/>
    <property type="molecule type" value="Genomic_DNA"/>
</dbReference>
<evidence type="ECO:0000256" key="1">
    <source>
        <dbReference type="SAM" id="MobiDB-lite"/>
    </source>
</evidence>
<keyword evidence="2" id="KW-0812">Transmembrane</keyword>
<keyword evidence="4" id="KW-1185">Reference proteome</keyword>
<comment type="caution">
    <text evidence="3">The sequence shown here is derived from an EMBL/GenBank/DDBJ whole genome shotgun (WGS) entry which is preliminary data.</text>
</comment>
<protein>
    <submittedName>
        <fullName evidence="3">Uncharacterized protein</fullName>
    </submittedName>
</protein>
<evidence type="ECO:0000313" key="4">
    <source>
        <dbReference type="Proteomes" id="UP000518288"/>
    </source>
</evidence>